<dbReference type="EMBL" id="JZEX01000012">
    <property type="protein sequence ID" value="KKB13700.1"/>
    <property type="molecule type" value="Genomic_DNA"/>
</dbReference>
<keyword evidence="2" id="KW-1185">Reference proteome</keyword>
<sequence>MKAGQERVAMATDTVDIGFIARQQEKALAEMQAVRREVAELRQRHTQALQGLDTLHNQMRLIPDGIEIGINARLAAIEERIDNLGRSLVLEFGTMLDERLAILRPEGSEPSP</sequence>
<dbReference type="PATRIC" id="fig|443610.3.peg.1140"/>
<dbReference type="Proteomes" id="UP000033632">
    <property type="component" value="Unassembled WGS sequence"/>
</dbReference>
<name>A0A0F5FYR7_9HYPH</name>
<protein>
    <submittedName>
        <fullName evidence="1">Uncharacterized protein</fullName>
    </submittedName>
</protein>
<evidence type="ECO:0000313" key="1">
    <source>
        <dbReference type="EMBL" id="KKB13700.1"/>
    </source>
</evidence>
<reference evidence="1 2" key="1">
    <citation type="submission" date="2015-03" db="EMBL/GenBank/DDBJ databases">
        <authorList>
            <person name="Hassan Y.I."/>
            <person name="Lepp D."/>
            <person name="Li X.-Z."/>
            <person name="Zhou T."/>
        </authorList>
    </citation>
    <scope>NUCLEOTIDE SEQUENCE [LARGE SCALE GENOMIC DNA]</scope>
    <source>
        <strain evidence="1 2">BD-c194</strain>
    </source>
</reference>
<accession>A0A0F5FYR7</accession>
<gene>
    <name evidence="1" type="ORF">VE25_00530</name>
</gene>
<proteinExistence type="predicted"/>
<organism evidence="1 2">
    <name type="scientific">Devosia geojensis</name>
    <dbReference type="NCBI Taxonomy" id="443610"/>
    <lineage>
        <taxon>Bacteria</taxon>
        <taxon>Pseudomonadati</taxon>
        <taxon>Pseudomonadota</taxon>
        <taxon>Alphaproteobacteria</taxon>
        <taxon>Hyphomicrobiales</taxon>
        <taxon>Devosiaceae</taxon>
        <taxon>Devosia</taxon>
    </lineage>
</organism>
<comment type="caution">
    <text evidence="1">The sequence shown here is derived from an EMBL/GenBank/DDBJ whole genome shotgun (WGS) entry which is preliminary data.</text>
</comment>
<dbReference type="STRING" id="443610.VE25_00530"/>
<dbReference type="AlphaFoldDB" id="A0A0F5FYR7"/>
<evidence type="ECO:0000313" key="2">
    <source>
        <dbReference type="Proteomes" id="UP000033632"/>
    </source>
</evidence>